<evidence type="ECO:0000313" key="2">
    <source>
        <dbReference type="Proteomes" id="UP000477083"/>
    </source>
</evidence>
<keyword evidence="2" id="KW-1185">Reference proteome</keyword>
<accession>A0A6L8VF34</accession>
<evidence type="ECO:0000313" key="1">
    <source>
        <dbReference type="EMBL" id="MZQ88296.1"/>
    </source>
</evidence>
<dbReference type="RefSeq" id="WP_161343710.1">
    <property type="nucleotide sequence ID" value="NZ_BMGW01000002.1"/>
</dbReference>
<dbReference type="EMBL" id="WWNR01000002">
    <property type="protein sequence ID" value="MZQ88296.1"/>
    <property type="molecule type" value="Genomic_DNA"/>
</dbReference>
<sequence length="291" mass="32036">MQVVYHLGANSTDEERLVRGLLRANGPLAAQGVIVPGPGRYRPVLRDTMIKLKGGPASREVQEVLLDAVADADHIERLVFSNEYFLCVPQRVITEGAFYPMAARKIAAMANLFPEDECEFHMALRNPATLIPALLGRCKGVSYEEFMGSADPLQIRWAPMVQRMLAAVPGRTLTLWCNEDTPLIWPEVLRAVAGIGPEIPLAADTDVLATIMTEDGLKRLESYLASHPPANIDQRRKIVSAFLSKFALPEELEVEVALPGWTEDLVDEMTEAYDQDVAEIAAMPGVRFLAA</sequence>
<dbReference type="AlphaFoldDB" id="A0A6L8VF34"/>
<name>A0A6L8VF34_9RHOB</name>
<organism evidence="1 2">
    <name type="scientific">Frigidibacter albus</name>
    <dbReference type="NCBI Taxonomy" id="1465486"/>
    <lineage>
        <taxon>Bacteria</taxon>
        <taxon>Pseudomonadati</taxon>
        <taxon>Pseudomonadota</taxon>
        <taxon>Alphaproteobacteria</taxon>
        <taxon>Rhodobacterales</taxon>
        <taxon>Paracoccaceae</taxon>
        <taxon>Frigidibacter</taxon>
    </lineage>
</organism>
<dbReference type="Proteomes" id="UP000477083">
    <property type="component" value="Unassembled WGS sequence"/>
</dbReference>
<gene>
    <name evidence="1" type="ORF">GS660_04180</name>
</gene>
<comment type="caution">
    <text evidence="1">The sequence shown here is derived from an EMBL/GenBank/DDBJ whole genome shotgun (WGS) entry which is preliminary data.</text>
</comment>
<dbReference type="OrthoDB" id="7816979at2"/>
<protein>
    <submittedName>
        <fullName evidence="1">Uncharacterized protein</fullName>
    </submittedName>
</protein>
<reference evidence="1 2" key="1">
    <citation type="submission" date="2020-01" db="EMBL/GenBank/DDBJ databases">
        <title>Frigidibacter albus SP32T (=CGMCC 1.13995T).</title>
        <authorList>
            <person name="Liao X."/>
        </authorList>
    </citation>
    <scope>NUCLEOTIDE SEQUENCE [LARGE SCALE GENOMIC DNA]</scope>
    <source>
        <strain evidence="1 2">SP32</strain>
    </source>
</reference>
<proteinExistence type="predicted"/>